<dbReference type="Proteomes" id="UP000642284">
    <property type="component" value="Unassembled WGS sequence"/>
</dbReference>
<gene>
    <name evidence="2" type="ORF">H9Y04_34480</name>
</gene>
<accession>A0ABR7SQ73</accession>
<dbReference type="EMBL" id="JACTVJ010000020">
    <property type="protein sequence ID" value="MBC9717651.1"/>
    <property type="molecule type" value="Genomic_DNA"/>
</dbReference>
<organism evidence="2 3">
    <name type="scientific">Streptomyces polyasparticus</name>
    <dbReference type="NCBI Taxonomy" id="2767826"/>
    <lineage>
        <taxon>Bacteria</taxon>
        <taxon>Bacillati</taxon>
        <taxon>Actinomycetota</taxon>
        <taxon>Actinomycetes</taxon>
        <taxon>Kitasatosporales</taxon>
        <taxon>Streptomycetaceae</taxon>
        <taxon>Streptomyces</taxon>
    </lineage>
</organism>
<evidence type="ECO:0000313" key="2">
    <source>
        <dbReference type="EMBL" id="MBC9717651.1"/>
    </source>
</evidence>
<dbReference type="RefSeq" id="WP_187818090.1">
    <property type="nucleotide sequence ID" value="NZ_JACTVJ010000020.1"/>
</dbReference>
<name>A0ABR7SQ73_9ACTN</name>
<sequence length="172" mass="18038">MKPRSALMRILGAATAAGALAWAVMAGAPDSGAGSTGERAAAVADAAPGYAVEDYNYPNAEKILAEKNIVLKRGDGHIVLADCASETGLLEVWARSQEKICFKVTGTSGWLTLEIPSVYGIKGSVDQSAQVDMTVDGEEKSFDVPKNNYAAVGESADPEGREHILVEIRTAK</sequence>
<comment type="caution">
    <text evidence="2">The sequence shown here is derived from an EMBL/GenBank/DDBJ whole genome shotgun (WGS) entry which is preliminary data.</text>
</comment>
<evidence type="ECO:0008006" key="4">
    <source>
        <dbReference type="Google" id="ProtNLM"/>
    </source>
</evidence>
<keyword evidence="3" id="KW-1185">Reference proteome</keyword>
<evidence type="ECO:0000256" key="1">
    <source>
        <dbReference type="SAM" id="SignalP"/>
    </source>
</evidence>
<keyword evidence="1" id="KW-0732">Signal</keyword>
<feature type="chain" id="PRO_5047209603" description="Secreted protein" evidence="1">
    <location>
        <begin position="29"/>
        <end position="172"/>
    </location>
</feature>
<feature type="signal peptide" evidence="1">
    <location>
        <begin position="1"/>
        <end position="28"/>
    </location>
</feature>
<reference evidence="2 3" key="1">
    <citation type="submission" date="2020-08" db="EMBL/GenBank/DDBJ databases">
        <title>Genemic of Streptomyces polyaspartic.</title>
        <authorList>
            <person name="Liu W."/>
        </authorList>
    </citation>
    <scope>NUCLEOTIDE SEQUENCE [LARGE SCALE GENOMIC DNA]</scope>
    <source>
        <strain evidence="2 3">TRM66268-LWL</strain>
    </source>
</reference>
<evidence type="ECO:0000313" key="3">
    <source>
        <dbReference type="Proteomes" id="UP000642284"/>
    </source>
</evidence>
<proteinExistence type="predicted"/>
<protein>
    <recommendedName>
        <fullName evidence="4">Secreted protein</fullName>
    </recommendedName>
</protein>